<keyword evidence="2" id="KW-1185">Reference proteome</keyword>
<gene>
    <name evidence="1" type="ORF">MSPICULIGERA_LOCUS3064</name>
</gene>
<feature type="non-terminal residue" evidence="1">
    <location>
        <position position="151"/>
    </location>
</feature>
<protein>
    <submittedName>
        <fullName evidence="1">Uncharacterized protein</fullName>
    </submittedName>
</protein>
<evidence type="ECO:0000313" key="1">
    <source>
        <dbReference type="EMBL" id="CAJ0564388.1"/>
    </source>
</evidence>
<dbReference type="Proteomes" id="UP001177023">
    <property type="component" value="Unassembled WGS sequence"/>
</dbReference>
<evidence type="ECO:0000313" key="2">
    <source>
        <dbReference type="Proteomes" id="UP001177023"/>
    </source>
</evidence>
<proteinExistence type="predicted"/>
<sequence>MDNPLSGMDLGLQALKALKVEDIVEIIRLVISILEEHFRRKGEAESAQRSRSVDSAGQLTPARQALEAWLRRQMDVCVRILADFVEACQANFPTWATYAKWAAVAGVTGVALVYGPGWVRGGMFVLSVAQWFQPNEPPQRQARGTTGRPGR</sequence>
<dbReference type="AlphaFoldDB" id="A0AA36C9Q0"/>
<name>A0AA36C9Q0_9BILA</name>
<dbReference type="EMBL" id="CATQJA010000870">
    <property type="protein sequence ID" value="CAJ0564388.1"/>
    <property type="molecule type" value="Genomic_DNA"/>
</dbReference>
<reference evidence="1" key="1">
    <citation type="submission" date="2023-06" db="EMBL/GenBank/DDBJ databases">
        <authorList>
            <person name="Delattre M."/>
        </authorList>
    </citation>
    <scope>NUCLEOTIDE SEQUENCE</scope>
    <source>
        <strain evidence="1">AF72</strain>
    </source>
</reference>
<organism evidence="1 2">
    <name type="scientific">Mesorhabditis spiculigera</name>
    <dbReference type="NCBI Taxonomy" id="96644"/>
    <lineage>
        <taxon>Eukaryota</taxon>
        <taxon>Metazoa</taxon>
        <taxon>Ecdysozoa</taxon>
        <taxon>Nematoda</taxon>
        <taxon>Chromadorea</taxon>
        <taxon>Rhabditida</taxon>
        <taxon>Rhabditina</taxon>
        <taxon>Rhabditomorpha</taxon>
        <taxon>Rhabditoidea</taxon>
        <taxon>Rhabditidae</taxon>
        <taxon>Mesorhabditinae</taxon>
        <taxon>Mesorhabditis</taxon>
    </lineage>
</organism>
<comment type="caution">
    <text evidence="1">The sequence shown here is derived from an EMBL/GenBank/DDBJ whole genome shotgun (WGS) entry which is preliminary data.</text>
</comment>
<accession>A0AA36C9Q0</accession>